<feature type="transmembrane region" description="Helical" evidence="1">
    <location>
        <begin position="112"/>
        <end position="135"/>
    </location>
</feature>
<feature type="transmembrane region" description="Helical" evidence="1">
    <location>
        <begin position="88"/>
        <end position="105"/>
    </location>
</feature>
<evidence type="ECO:0008006" key="4">
    <source>
        <dbReference type="Google" id="ProtNLM"/>
    </source>
</evidence>
<reference evidence="2 3" key="1">
    <citation type="journal article" date="2015" name="Nature">
        <title>rRNA introns, odd ribosomes, and small enigmatic genomes across a large radiation of phyla.</title>
        <authorList>
            <person name="Brown C.T."/>
            <person name="Hug L.A."/>
            <person name="Thomas B.C."/>
            <person name="Sharon I."/>
            <person name="Castelle C.J."/>
            <person name="Singh A."/>
            <person name="Wilkins M.J."/>
            <person name="Williams K.H."/>
            <person name="Banfield J.F."/>
        </authorList>
    </citation>
    <scope>NUCLEOTIDE SEQUENCE [LARGE SCALE GENOMIC DNA]</scope>
</reference>
<sequence>MNEAVLRVSNIYIYGFGLLAVLSFLWGSFVFYKKSQESHFEDFHILDSVVMSAFWAFIVGRLAFVALNMATFWNHFPRILLLSNYPGIDRWGVILGIALGVFLSVRKIKARFLDWFDLASLGILSGGAVFLAGLFLLTRDFRYVILSLLHLGLFIYLWQMEDKYRTYEWYRGKRTSARSGFITGFVLSFWGLAFLIERLIFKEVILWSVIWGGSLLVGGLVLVYIRSGWKKIK</sequence>
<dbReference type="Proteomes" id="UP000034078">
    <property type="component" value="Unassembled WGS sequence"/>
</dbReference>
<evidence type="ECO:0000313" key="2">
    <source>
        <dbReference type="EMBL" id="KKU00027.1"/>
    </source>
</evidence>
<comment type="caution">
    <text evidence="2">The sequence shown here is derived from an EMBL/GenBank/DDBJ whole genome shotgun (WGS) entry which is preliminary data.</text>
</comment>
<dbReference type="Pfam" id="PF01790">
    <property type="entry name" value="LGT"/>
    <property type="match status" value="1"/>
</dbReference>
<evidence type="ECO:0000313" key="3">
    <source>
        <dbReference type="Proteomes" id="UP000034078"/>
    </source>
</evidence>
<gene>
    <name evidence="2" type="ORF">UX01_C0007G0006</name>
</gene>
<protein>
    <recommendedName>
        <fullName evidence="4">Prolipoprotein diacylglyceryl transferase</fullName>
    </recommendedName>
</protein>
<dbReference type="GO" id="GO:0042158">
    <property type="term" value="P:lipoprotein biosynthetic process"/>
    <property type="evidence" value="ECO:0007669"/>
    <property type="project" value="InterPro"/>
</dbReference>
<feature type="transmembrane region" description="Helical" evidence="1">
    <location>
        <begin position="53"/>
        <end position="76"/>
    </location>
</feature>
<dbReference type="GO" id="GO:0008961">
    <property type="term" value="F:phosphatidylglycerol-prolipoprotein diacylglyceryl transferase activity"/>
    <property type="evidence" value="ECO:0007669"/>
    <property type="project" value="InterPro"/>
</dbReference>
<accession>A0A837II80</accession>
<name>A0A837II80_9BACT</name>
<dbReference type="AlphaFoldDB" id="A0A837II80"/>
<dbReference type="EMBL" id="LCKO01000007">
    <property type="protein sequence ID" value="KKU00027.1"/>
    <property type="molecule type" value="Genomic_DNA"/>
</dbReference>
<keyword evidence="1" id="KW-0472">Membrane</keyword>
<feature type="transmembrane region" description="Helical" evidence="1">
    <location>
        <begin position="141"/>
        <end position="158"/>
    </location>
</feature>
<feature type="transmembrane region" description="Helical" evidence="1">
    <location>
        <begin position="205"/>
        <end position="225"/>
    </location>
</feature>
<dbReference type="GO" id="GO:0005886">
    <property type="term" value="C:plasma membrane"/>
    <property type="evidence" value="ECO:0007669"/>
    <property type="project" value="InterPro"/>
</dbReference>
<evidence type="ECO:0000256" key="1">
    <source>
        <dbReference type="SAM" id="Phobius"/>
    </source>
</evidence>
<dbReference type="InterPro" id="IPR001640">
    <property type="entry name" value="Lgt"/>
</dbReference>
<organism evidence="2 3">
    <name type="scientific">Candidatus Collierbacteria bacterium GW2011_GWB2_45_17</name>
    <dbReference type="NCBI Taxonomy" id="1618388"/>
    <lineage>
        <taxon>Bacteria</taxon>
        <taxon>Candidatus Collieribacteriota</taxon>
    </lineage>
</organism>
<feature type="transmembrane region" description="Helical" evidence="1">
    <location>
        <begin position="12"/>
        <end position="32"/>
    </location>
</feature>
<feature type="transmembrane region" description="Helical" evidence="1">
    <location>
        <begin position="179"/>
        <end position="199"/>
    </location>
</feature>
<keyword evidence="1" id="KW-0812">Transmembrane</keyword>
<keyword evidence="1" id="KW-1133">Transmembrane helix</keyword>
<proteinExistence type="predicted"/>